<keyword evidence="1" id="KW-1185">Reference proteome</keyword>
<accession>A0A9C6XVV8</accession>
<sequence>MQLEDSLRLLTTNKCSVVTEEEDGGSTWKADVQLGELGDVFRLLLLQLRADGQLAKVDDVAGPSSPAAYVGPPMTTTLTITDKDLSEGGLKVNDIVRDKQRWEHARCIKGLKGKGSDKLLRVLASHPVHLEELECSGPVEPKVMEEVLKLTSLKRLHIESVQKCDDYPDLPLQLEEFRIKFPSERQLRSVQRMPALHSLTVWDYVGPNVTFTTSEYGTLRWLCVALNTLHKPTMLSLVRAHASSLRELQVYCTISDDELNGSFYFPELGRDLAASGLLHLKRLVLIRPKVKCTDVAGCLMQRRNLRSVLPSSVGVVCGPCAASALE</sequence>
<dbReference type="RefSeq" id="XP_052132475.1">
    <property type="nucleotide sequence ID" value="XM_052276515.1"/>
</dbReference>
<dbReference type="Gene3D" id="3.80.10.10">
    <property type="entry name" value="Ribonuclease Inhibitor"/>
    <property type="match status" value="1"/>
</dbReference>
<protein>
    <submittedName>
        <fullName evidence="2 3">Uncharacterized protein LOC113215079</fullName>
    </submittedName>
</protein>
<reference evidence="2 3" key="1">
    <citation type="submission" date="2025-04" db="UniProtKB">
        <authorList>
            <consortium name="RefSeq"/>
        </authorList>
    </citation>
    <scope>IDENTIFICATION</scope>
    <source>
        <tissue evidence="2 3">Whole organism</tissue>
    </source>
</reference>
<dbReference type="InterPro" id="IPR032675">
    <property type="entry name" value="LRR_dom_sf"/>
</dbReference>
<dbReference type="Proteomes" id="UP000504606">
    <property type="component" value="Unplaced"/>
</dbReference>
<name>A0A9C6XVV8_FRAOC</name>
<organism evidence="1 3">
    <name type="scientific">Frankliniella occidentalis</name>
    <name type="common">Western flower thrips</name>
    <name type="synonym">Euthrips occidentalis</name>
    <dbReference type="NCBI Taxonomy" id="133901"/>
    <lineage>
        <taxon>Eukaryota</taxon>
        <taxon>Metazoa</taxon>
        <taxon>Ecdysozoa</taxon>
        <taxon>Arthropoda</taxon>
        <taxon>Hexapoda</taxon>
        <taxon>Insecta</taxon>
        <taxon>Pterygota</taxon>
        <taxon>Neoptera</taxon>
        <taxon>Paraneoptera</taxon>
        <taxon>Thysanoptera</taxon>
        <taxon>Terebrantia</taxon>
        <taxon>Thripoidea</taxon>
        <taxon>Thripidae</taxon>
        <taxon>Frankliniella</taxon>
    </lineage>
</organism>
<dbReference type="OrthoDB" id="10645477at2759"/>
<evidence type="ECO:0000313" key="3">
    <source>
        <dbReference type="RefSeq" id="XP_052132476.1"/>
    </source>
</evidence>
<dbReference type="RefSeq" id="XP_052132476.1">
    <property type="nucleotide sequence ID" value="XM_052276516.1"/>
</dbReference>
<gene>
    <name evidence="2 3" type="primary">LOC113215079</name>
</gene>
<dbReference type="KEGG" id="foc:113215079"/>
<dbReference type="AlphaFoldDB" id="A0A9C6XVV8"/>
<dbReference type="GeneID" id="113215079"/>
<proteinExistence type="predicted"/>
<evidence type="ECO:0000313" key="1">
    <source>
        <dbReference type="Proteomes" id="UP000504606"/>
    </source>
</evidence>
<evidence type="ECO:0000313" key="2">
    <source>
        <dbReference type="RefSeq" id="XP_052132475.1"/>
    </source>
</evidence>